<reference evidence="4 5" key="1">
    <citation type="journal article" date="2019" name="Emerg. Microbes Infect.">
        <title>Comprehensive subspecies identification of 175 nontuberculous mycobacteria species based on 7547 genomic profiles.</title>
        <authorList>
            <person name="Matsumoto Y."/>
            <person name="Kinjo T."/>
            <person name="Motooka D."/>
            <person name="Nabeya D."/>
            <person name="Jung N."/>
            <person name="Uechi K."/>
            <person name="Horii T."/>
            <person name="Iida T."/>
            <person name="Fujita J."/>
            <person name="Nakamura S."/>
        </authorList>
    </citation>
    <scope>NUCLEOTIDE SEQUENCE [LARGE SCALE GENOMIC DNA]</scope>
    <source>
        <strain evidence="4 5">JCM 17783</strain>
    </source>
</reference>
<dbReference type="KEGG" id="msto:MSTO_10220"/>
<evidence type="ECO:0000313" key="5">
    <source>
        <dbReference type="Proteomes" id="UP000467130"/>
    </source>
</evidence>
<dbReference type="GO" id="GO:0004519">
    <property type="term" value="F:endonuclease activity"/>
    <property type="evidence" value="ECO:0007669"/>
    <property type="project" value="InterPro"/>
</dbReference>
<evidence type="ECO:0000313" key="4">
    <source>
        <dbReference type="EMBL" id="BBY20817.1"/>
    </source>
</evidence>
<evidence type="ECO:0000259" key="3">
    <source>
        <dbReference type="SMART" id="SM00507"/>
    </source>
</evidence>
<evidence type="ECO:0000256" key="1">
    <source>
        <dbReference type="ARBA" id="ARBA00023450"/>
    </source>
</evidence>
<accession>A0A7I7Q433</accession>
<dbReference type="Gene3D" id="1.10.30.50">
    <property type="match status" value="1"/>
</dbReference>
<evidence type="ECO:0000256" key="2">
    <source>
        <dbReference type="SAM" id="MobiDB-lite"/>
    </source>
</evidence>
<organism evidence="4 5">
    <name type="scientific">Mycobacterium stomatepiae</name>
    <dbReference type="NCBI Taxonomy" id="470076"/>
    <lineage>
        <taxon>Bacteria</taxon>
        <taxon>Bacillati</taxon>
        <taxon>Actinomycetota</taxon>
        <taxon>Actinomycetes</taxon>
        <taxon>Mycobacteriales</taxon>
        <taxon>Mycobacteriaceae</taxon>
        <taxon>Mycobacterium</taxon>
        <taxon>Mycobacterium simiae complex</taxon>
    </lineage>
</organism>
<dbReference type="Pfam" id="PF02720">
    <property type="entry name" value="DUF222"/>
    <property type="match status" value="1"/>
</dbReference>
<dbReference type="GO" id="GO:0003676">
    <property type="term" value="F:nucleic acid binding"/>
    <property type="evidence" value="ECO:0007669"/>
    <property type="project" value="InterPro"/>
</dbReference>
<dbReference type="AlphaFoldDB" id="A0A7I7Q433"/>
<dbReference type="RefSeq" id="WP_163788799.1">
    <property type="nucleotide sequence ID" value="NZ_AP022587.1"/>
</dbReference>
<name>A0A7I7Q433_9MYCO</name>
<dbReference type="SMART" id="SM00507">
    <property type="entry name" value="HNHc"/>
    <property type="match status" value="1"/>
</dbReference>
<keyword evidence="5" id="KW-1185">Reference proteome</keyword>
<protein>
    <recommendedName>
        <fullName evidence="3">HNH nuclease domain-containing protein</fullName>
    </recommendedName>
</protein>
<dbReference type="InterPro" id="IPR002711">
    <property type="entry name" value="HNH"/>
</dbReference>
<dbReference type="GO" id="GO:0008270">
    <property type="term" value="F:zinc ion binding"/>
    <property type="evidence" value="ECO:0007669"/>
    <property type="project" value="InterPro"/>
</dbReference>
<dbReference type="InterPro" id="IPR003615">
    <property type="entry name" value="HNH_nuc"/>
</dbReference>
<feature type="region of interest" description="Disordered" evidence="2">
    <location>
        <begin position="445"/>
        <end position="471"/>
    </location>
</feature>
<dbReference type="InterPro" id="IPR003870">
    <property type="entry name" value="DUF222"/>
</dbReference>
<sequence length="471" mass="50830">MFDAERSRELIDRMSAASRLEARAAADRLDAIGELFELRRAENGEHRDWAVDTWAAVAAEVAAEFRISLAMAGSYLRYALAMRERLPAVAAAFRAGDIDYRLFQTVVYRTDLITDAAILAKVDAQLALRVTRWPSMTRGRLAGQIDRVVAFADVDAVRRHEALKRGREVSIWESEGGIAEVHGRLFVTDATALDRRLDALAATVCPADPRSRDQRRADALGVLAGGGDQLGCRCGTAGCVAGGRRAGPVVIHVIADQAAVAGSGVAPASSLAADGLIPAAVVAELAKSSVLRPLLVPISGEAQYVASAKLAAYVRARDLTCRAPGCDRPASESDLDHTIPYDDGGATHPSNLKCLCRKHHLLKTFWGWSDEQLPNGTVIWTLPDGRRHVTTPGSALLFPNLCAPTGELPRGDRTRIDSCRERSAMMPLRTSTRAQDRATRIAAERRSNRLARHAYVGPAPPGQSDDEPPPF</sequence>
<dbReference type="EMBL" id="AP022587">
    <property type="protein sequence ID" value="BBY20817.1"/>
    <property type="molecule type" value="Genomic_DNA"/>
</dbReference>
<dbReference type="CDD" id="cd00085">
    <property type="entry name" value="HNHc"/>
    <property type="match status" value="1"/>
</dbReference>
<dbReference type="Pfam" id="PF01844">
    <property type="entry name" value="HNH"/>
    <property type="match status" value="1"/>
</dbReference>
<feature type="domain" description="HNH nuclease" evidence="3">
    <location>
        <begin position="309"/>
        <end position="361"/>
    </location>
</feature>
<comment type="similarity">
    <text evidence="1">Belongs to the Rv1128c/1148c/1588c/1702c/1945/3466 family.</text>
</comment>
<proteinExistence type="inferred from homology"/>
<gene>
    <name evidence="4" type="ORF">MSTO_10220</name>
</gene>
<dbReference type="Proteomes" id="UP000467130">
    <property type="component" value="Chromosome"/>
</dbReference>